<gene>
    <name evidence="2" type="ORF">FOZ62_011136</name>
</gene>
<proteinExistence type="predicted"/>
<evidence type="ECO:0000313" key="3">
    <source>
        <dbReference type="Proteomes" id="UP000574390"/>
    </source>
</evidence>
<name>A0A7J6SYU2_PEROL</name>
<dbReference type="EMBL" id="JABANM010011243">
    <property type="protein sequence ID" value="KAF4738013.1"/>
    <property type="molecule type" value="Genomic_DNA"/>
</dbReference>
<feature type="transmembrane region" description="Helical" evidence="1">
    <location>
        <begin position="40"/>
        <end position="65"/>
    </location>
</feature>
<accession>A0A7J6SYU2</accession>
<dbReference type="Proteomes" id="UP000574390">
    <property type="component" value="Unassembled WGS sequence"/>
</dbReference>
<evidence type="ECO:0000256" key="1">
    <source>
        <dbReference type="SAM" id="Phobius"/>
    </source>
</evidence>
<feature type="transmembrane region" description="Helical" evidence="1">
    <location>
        <begin position="347"/>
        <end position="371"/>
    </location>
</feature>
<organism evidence="2 3">
    <name type="scientific">Perkinsus olseni</name>
    <name type="common">Perkinsus atlanticus</name>
    <dbReference type="NCBI Taxonomy" id="32597"/>
    <lineage>
        <taxon>Eukaryota</taxon>
        <taxon>Sar</taxon>
        <taxon>Alveolata</taxon>
        <taxon>Perkinsozoa</taxon>
        <taxon>Perkinsea</taxon>
        <taxon>Perkinsida</taxon>
        <taxon>Perkinsidae</taxon>
        <taxon>Perkinsus</taxon>
    </lineage>
</organism>
<reference evidence="2 3" key="1">
    <citation type="submission" date="2020-04" db="EMBL/GenBank/DDBJ databases">
        <title>Perkinsus olseni comparative genomics.</title>
        <authorList>
            <person name="Bogema D.R."/>
        </authorList>
    </citation>
    <scope>NUCLEOTIDE SEQUENCE [LARGE SCALE GENOMIC DNA]</scope>
    <source>
        <strain evidence="2">ATCC PRA-205</strain>
    </source>
</reference>
<keyword evidence="1" id="KW-1133">Transmembrane helix</keyword>
<feature type="transmembrane region" description="Helical" evidence="1">
    <location>
        <begin position="147"/>
        <end position="169"/>
    </location>
</feature>
<keyword evidence="1" id="KW-0812">Transmembrane</keyword>
<evidence type="ECO:0000313" key="2">
    <source>
        <dbReference type="EMBL" id="KAF4738013.1"/>
    </source>
</evidence>
<feature type="transmembrane region" description="Helical" evidence="1">
    <location>
        <begin position="181"/>
        <end position="203"/>
    </location>
</feature>
<sequence>MDDEMADQRDRHRRDRPQRRAGDALVELYLRIDPQLTAGFLIYNILLSLIFNSLSCLAAIISLWTPELLGMGRVDSSSDPPGFKIWVGVFTLVQVCHIPGRVAFFNVLLHIQHEAGELPPVHRWRSRERAIEDLVGRYSRFSESRLCAMNMKISMFAYFWYVLGVLFALSSDGSSGTKNLMLALILQAVVRMMVVVGYFRIGFPDPLRGGRRVGDRRLEAWRRRAIMQMQELVDEDDGGRGEGHPSPTPSTVLRELPVGRYDSWPRAMADEENPVDATLMDTRGTQLQTAMGQSSKTVQLEAADNAARISPTTYEFKVRLLIFLVLADAISNAGFDYSASQPALVTYFTLQVVLHLALLLSSFLLSWNTFLQRFGLLGMACRDAWPLVLAAALRFCSLMAVRIPRMVSAFESEEPSGFSGAHLMIHSML</sequence>
<protein>
    <submittedName>
        <fullName evidence="2">Uncharacterized protein</fullName>
    </submittedName>
</protein>
<keyword evidence="1" id="KW-0472">Membrane</keyword>
<comment type="caution">
    <text evidence="2">The sequence shown here is derived from an EMBL/GenBank/DDBJ whole genome shotgun (WGS) entry which is preliminary data.</text>
</comment>
<dbReference type="AlphaFoldDB" id="A0A7J6SYU2"/>
<feature type="transmembrane region" description="Helical" evidence="1">
    <location>
        <begin position="318"/>
        <end position="335"/>
    </location>
</feature>
<feature type="transmembrane region" description="Helical" evidence="1">
    <location>
        <begin position="85"/>
        <end position="109"/>
    </location>
</feature>
<feature type="non-terminal residue" evidence="2">
    <location>
        <position position="429"/>
    </location>
</feature>